<evidence type="ECO:0000256" key="2">
    <source>
        <dbReference type="ARBA" id="ARBA00022801"/>
    </source>
</evidence>
<evidence type="ECO:0000259" key="3">
    <source>
        <dbReference type="Pfam" id="PF04509"/>
    </source>
</evidence>
<organism evidence="4 5">
    <name type="scientific">Fictibacillus aquaticus</name>
    <dbReference type="NCBI Taxonomy" id="2021314"/>
    <lineage>
        <taxon>Bacteria</taxon>
        <taxon>Bacillati</taxon>
        <taxon>Bacillota</taxon>
        <taxon>Bacilli</taxon>
        <taxon>Bacillales</taxon>
        <taxon>Fictibacillaceae</taxon>
        <taxon>Fictibacillus</taxon>
    </lineage>
</organism>
<evidence type="ECO:0000313" key="5">
    <source>
        <dbReference type="Proteomes" id="UP000215059"/>
    </source>
</evidence>
<name>A0A235FDG4_9BACL</name>
<keyword evidence="1" id="KW-0145">Chemotaxis</keyword>
<dbReference type="InterPro" id="IPR028976">
    <property type="entry name" value="CheC-like_sf"/>
</dbReference>
<dbReference type="EMBL" id="NOII01000001">
    <property type="protein sequence ID" value="OYD58835.1"/>
    <property type="molecule type" value="Genomic_DNA"/>
</dbReference>
<dbReference type="GO" id="GO:0016787">
    <property type="term" value="F:hydrolase activity"/>
    <property type="evidence" value="ECO:0007669"/>
    <property type="project" value="UniProtKB-KW"/>
</dbReference>
<dbReference type="PANTHER" id="PTHR43693:SF1">
    <property type="entry name" value="PROTEIN PHOSPHATASE CHEZ"/>
    <property type="match status" value="1"/>
</dbReference>
<evidence type="ECO:0000313" key="4">
    <source>
        <dbReference type="EMBL" id="OYD58835.1"/>
    </source>
</evidence>
<protein>
    <submittedName>
        <fullName evidence="4">CheY-P-specific phosphatase CheC</fullName>
    </submittedName>
</protein>
<dbReference type="PANTHER" id="PTHR43693">
    <property type="entry name" value="PROTEIN PHOSPHATASE CHEZ"/>
    <property type="match status" value="1"/>
</dbReference>
<dbReference type="SUPFAM" id="SSF103039">
    <property type="entry name" value="CheC-like"/>
    <property type="match status" value="1"/>
</dbReference>
<dbReference type="Pfam" id="PF04509">
    <property type="entry name" value="CheC"/>
    <property type="match status" value="2"/>
</dbReference>
<sequence length="212" mass="22716">MIGPFGNITPFHLDILKEIGNIGAGHAATALSSLLNKGVDMKVPSVKVVSFHEITELIGGSETIVASVFFRVNGEAPGCMFFMMPSLQASHLIGQLTGEHTEDWKEFSEMAFSALQETGNILSGSYLSSLSDFTGLKLHPSVPATTVDMAGAVLSWGLMEISAVSDYAIVIETAFTGMNDQNGESLKGHFFLLPDPDSYRKIFNALGVPLDE</sequence>
<dbReference type="Proteomes" id="UP000215059">
    <property type="component" value="Unassembled WGS sequence"/>
</dbReference>
<dbReference type="GO" id="GO:0006935">
    <property type="term" value="P:chemotaxis"/>
    <property type="evidence" value="ECO:0007669"/>
    <property type="project" value="UniProtKB-KW"/>
</dbReference>
<keyword evidence="2" id="KW-0378">Hydrolase</keyword>
<gene>
    <name evidence="4" type="ORF">CGZ90_02735</name>
</gene>
<dbReference type="InterPro" id="IPR050992">
    <property type="entry name" value="CheZ_family_phosphatases"/>
</dbReference>
<feature type="domain" description="CheC-like protein" evidence="3">
    <location>
        <begin position="110"/>
        <end position="145"/>
    </location>
</feature>
<proteinExistence type="predicted"/>
<dbReference type="RefSeq" id="WP_094250795.1">
    <property type="nucleotide sequence ID" value="NZ_JBHLXL010000001.1"/>
</dbReference>
<keyword evidence="5" id="KW-1185">Reference proteome</keyword>
<feature type="domain" description="CheC-like protein" evidence="3">
    <location>
        <begin position="11"/>
        <end position="47"/>
    </location>
</feature>
<dbReference type="CDD" id="cd17909">
    <property type="entry name" value="CheC_ClassI"/>
    <property type="match status" value="1"/>
</dbReference>
<reference evidence="4 5" key="1">
    <citation type="submission" date="2017-07" db="EMBL/GenBank/DDBJ databases">
        <title>Fictibacillus sp. nov. GDSW-R2A3 Genome sequencing and assembly.</title>
        <authorList>
            <person name="Mayilraj S."/>
        </authorList>
    </citation>
    <scope>NUCLEOTIDE SEQUENCE [LARGE SCALE GENOMIC DNA]</scope>
    <source>
        <strain evidence="4 5">GDSW-R2A3</strain>
    </source>
</reference>
<comment type="caution">
    <text evidence="4">The sequence shown here is derived from an EMBL/GenBank/DDBJ whole genome shotgun (WGS) entry which is preliminary data.</text>
</comment>
<evidence type="ECO:0000256" key="1">
    <source>
        <dbReference type="ARBA" id="ARBA00022500"/>
    </source>
</evidence>
<dbReference type="OrthoDB" id="9812187at2"/>
<dbReference type="InterPro" id="IPR007597">
    <property type="entry name" value="CheC"/>
</dbReference>
<accession>A0A235FDG4</accession>
<dbReference type="AlphaFoldDB" id="A0A235FDG4"/>
<dbReference type="Gene3D" id="3.40.1550.10">
    <property type="entry name" value="CheC-like"/>
    <property type="match status" value="1"/>
</dbReference>